<comment type="caution">
    <text evidence="8">The sequence shown here is derived from an EMBL/GenBank/DDBJ whole genome shotgun (WGS) entry which is preliminary data.</text>
</comment>
<keyword evidence="3 6" id="KW-1133">Transmembrane helix</keyword>
<dbReference type="Gene3D" id="1.20.1250.20">
    <property type="entry name" value="MFS general substrate transporter like domains"/>
    <property type="match status" value="1"/>
</dbReference>
<protein>
    <recommendedName>
        <fullName evidence="7">Major facilitator superfamily (MFS) profile domain-containing protein</fullName>
    </recommendedName>
</protein>
<sequence length="828" mass="90100">MDDAQLAEADKAVHRISAQDLPLNFVPSGGVHRVPVALVPANGASISLNHIKAVQSALQRATHPYQTVNKSEILRFDLFLQHFRPFSLVNVYFPHGVFEVSPLDSAIPDGQKAVLVAGDFTTHHVSWRFRTDISRLALPVTFEEEDLTLPKHPLVAAAPSKSSSRLCQTPKATQGRQMCSNQPASPIMPPMSPEEVQAPGSNFPVSSIMSPMSPMSPGVPSQGSTLAGLTSPLEHILIFGQGRFQRLVLLCTMLAVFTSIVHGLASSDLALPVDHWCRAPAAYADLPLETWKNASVPVVDGTDDGRSHCFRHDPPFPVPEDLGADNRTVVPCDAGWDYEPGAGERSIVSAWDLVCGRHRILSLLTSVYMAGGVLGGACAGVLADRIGRWTVLCIMIFLLILAGIGTAFAHSILAFALLRFVLSTAASSTTVTCTVLLFEVTDVDHRALFCALSISGAGVASAIYRALVTTFIHDWHMAQIAYMVPTSALVMAVYLMEESPCWLLATARVRQGERVLLWAARVNKVDQDVFKTRLAALRDEMKRQQHQLEHGQGGTLDAILSDQDVHVSDLVANKSLRNRSIIIFGCWCFTFAMFYSLGTSEVMRTSWVPRFSLLVLKIIELPFNVYVLRRIGRRLSLAYSMAALSVIIGCLAVVDVYRGSYTLHWGVTVLWLLVFEFTVTTLFAFSAELYPTVVRGAGVGFCYVSGRMGAMVGPFLNDVHSAELRGVAFSSVALLLLFLAFLAISLPETTKLPPANTMRGIMADKWKLHSPLRLARSHKAVHGPTKRRSSKSAAPKDSAGRRCGRTALAAQDNLSVPFGVGSTGIRPR</sequence>
<feature type="compositionally biased region" description="Basic residues" evidence="5">
    <location>
        <begin position="777"/>
        <end position="790"/>
    </location>
</feature>
<dbReference type="AlphaFoldDB" id="A0A9J6GS75"/>
<accession>A0A9J6GS75</accession>
<evidence type="ECO:0000256" key="6">
    <source>
        <dbReference type="SAM" id="Phobius"/>
    </source>
</evidence>
<evidence type="ECO:0000259" key="7">
    <source>
        <dbReference type="PROSITE" id="PS50850"/>
    </source>
</evidence>
<organism evidence="8 9">
    <name type="scientific">Haemaphysalis longicornis</name>
    <name type="common">Bush tick</name>
    <dbReference type="NCBI Taxonomy" id="44386"/>
    <lineage>
        <taxon>Eukaryota</taxon>
        <taxon>Metazoa</taxon>
        <taxon>Ecdysozoa</taxon>
        <taxon>Arthropoda</taxon>
        <taxon>Chelicerata</taxon>
        <taxon>Arachnida</taxon>
        <taxon>Acari</taxon>
        <taxon>Parasitiformes</taxon>
        <taxon>Ixodida</taxon>
        <taxon>Ixodoidea</taxon>
        <taxon>Ixodidae</taxon>
        <taxon>Haemaphysalinae</taxon>
        <taxon>Haemaphysalis</taxon>
    </lineage>
</organism>
<keyword evidence="4 6" id="KW-0472">Membrane</keyword>
<evidence type="ECO:0000256" key="2">
    <source>
        <dbReference type="ARBA" id="ARBA00022692"/>
    </source>
</evidence>
<evidence type="ECO:0000256" key="5">
    <source>
        <dbReference type="SAM" id="MobiDB-lite"/>
    </source>
</evidence>
<feature type="transmembrane region" description="Helical" evidence="6">
    <location>
        <begin position="447"/>
        <end position="467"/>
    </location>
</feature>
<feature type="transmembrane region" description="Helical" evidence="6">
    <location>
        <begin position="479"/>
        <end position="496"/>
    </location>
</feature>
<feature type="transmembrane region" description="Helical" evidence="6">
    <location>
        <begin position="416"/>
        <end position="438"/>
    </location>
</feature>
<feature type="domain" description="Major facilitator superfamily (MFS) profile" evidence="7">
    <location>
        <begin position="251"/>
        <end position="751"/>
    </location>
</feature>
<evidence type="ECO:0000313" key="8">
    <source>
        <dbReference type="EMBL" id="KAH9378282.1"/>
    </source>
</evidence>
<dbReference type="InterPro" id="IPR036259">
    <property type="entry name" value="MFS_trans_sf"/>
</dbReference>
<dbReference type="Pfam" id="PF00083">
    <property type="entry name" value="Sugar_tr"/>
    <property type="match status" value="1"/>
</dbReference>
<gene>
    <name evidence="8" type="ORF">HPB48_019532</name>
</gene>
<feature type="transmembrane region" description="Helical" evidence="6">
    <location>
        <begin position="360"/>
        <end position="382"/>
    </location>
</feature>
<dbReference type="GO" id="GO:0022857">
    <property type="term" value="F:transmembrane transporter activity"/>
    <property type="evidence" value="ECO:0007669"/>
    <property type="project" value="InterPro"/>
</dbReference>
<dbReference type="InterPro" id="IPR005828">
    <property type="entry name" value="MFS_sugar_transport-like"/>
</dbReference>
<feature type="transmembrane region" description="Helical" evidence="6">
    <location>
        <begin position="247"/>
        <end position="265"/>
    </location>
</feature>
<dbReference type="OMA" id="CGRQWIL"/>
<feature type="transmembrane region" description="Helical" evidence="6">
    <location>
        <begin position="697"/>
        <end position="716"/>
    </location>
</feature>
<dbReference type="VEuPathDB" id="VectorBase:HLOH_060649"/>
<dbReference type="EMBL" id="JABSTR010000008">
    <property type="protein sequence ID" value="KAH9378282.1"/>
    <property type="molecule type" value="Genomic_DNA"/>
</dbReference>
<feature type="region of interest" description="Disordered" evidence="5">
    <location>
        <begin position="777"/>
        <end position="806"/>
    </location>
</feature>
<feature type="transmembrane region" description="Helical" evidence="6">
    <location>
        <begin position="389"/>
        <end position="410"/>
    </location>
</feature>
<feature type="transmembrane region" description="Helical" evidence="6">
    <location>
        <begin position="663"/>
        <end position="685"/>
    </location>
</feature>
<keyword evidence="9" id="KW-1185">Reference proteome</keyword>
<dbReference type="PANTHER" id="PTHR24064">
    <property type="entry name" value="SOLUTE CARRIER FAMILY 22 MEMBER"/>
    <property type="match status" value="1"/>
</dbReference>
<evidence type="ECO:0000256" key="3">
    <source>
        <dbReference type="ARBA" id="ARBA00022989"/>
    </source>
</evidence>
<feature type="transmembrane region" description="Helical" evidence="6">
    <location>
        <begin position="728"/>
        <end position="746"/>
    </location>
</feature>
<evidence type="ECO:0000256" key="1">
    <source>
        <dbReference type="ARBA" id="ARBA00004141"/>
    </source>
</evidence>
<evidence type="ECO:0000256" key="4">
    <source>
        <dbReference type="ARBA" id="ARBA00023136"/>
    </source>
</evidence>
<reference evidence="8 9" key="1">
    <citation type="journal article" date="2020" name="Cell">
        <title>Large-Scale Comparative Analyses of Tick Genomes Elucidate Their Genetic Diversity and Vector Capacities.</title>
        <authorList>
            <consortium name="Tick Genome and Microbiome Consortium (TIGMIC)"/>
            <person name="Jia N."/>
            <person name="Wang J."/>
            <person name="Shi W."/>
            <person name="Du L."/>
            <person name="Sun Y."/>
            <person name="Zhan W."/>
            <person name="Jiang J.F."/>
            <person name="Wang Q."/>
            <person name="Zhang B."/>
            <person name="Ji P."/>
            <person name="Bell-Sakyi L."/>
            <person name="Cui X.M."/>
            <person name="Yuan T.T."/>
            <person name="Jiang B.G."/>
            <person name="Yang W.F."/>
            <person name="Lam T.T."/>
            <person name="Chang Q.C."/>
            <person name="Ding S.J."/>
            <person name="Wang X.J."/>
            <person name="Zhu J.G."/>
            <person name="Ruan X.D."/>
            <person name="Zhao L."/>
            <person name="Wei J.T."/>
            <person name="Ye R.Z."/>
            <person name="Que T.C."/>
            <person name="Du C.H."/>
            <person name="Zhou Y.H."/>
            <person name="Cheng J.X."/>
            <person name="Dai P.F."/>
            <person name="Guo W.B."/>
            <person name="Han X.H."/>
            <person name="Huang E.J."/>
            <person name="Li L.F."/>
            <person name="Wei W."/>
            <person name="Gao Y.C."/>
            <person name="Liu J.Z."/>
            <person name="Shao H.Z."/>
            <person name="Wang X."/>
            <person name="Wang C.C."/>
            <person name="Yang T.C."/>
            <person name="Huo Q.B."/>
            <person name="Li W."/>
            <person name="Chen H.Y."/>
            <person name="Chen S.E."/>
            <person name="Zhou L.G."/>
            <person name="Ni X.B."/>
            <person name="Tian J.H."/>
            <person name="Sheng Y."/>
            <person name="Liu T."/>
            <person name="Pan Y.S."/>
            <person name="Xia L.Y."/>
            <person name="Li J."/>
            <person name="Zhao F."/>
            <person name="Cao W.C."/>
        </authorList>
    </citation>
    <scope>NUCLEOTIDE SEQUENCE [LARGE SCALE GENOMIC DNA]</scope>
    <source>
        <strain evidence="8">HaeL-2018</strain>
    </source>
</reference>
<evidence type="ECO:0000313" key="9">
    <source>
        <dbReference type="Proteomes" id="UP000821853"/>
    </source>
</evidence>
<dbReference type="InterPro" id="IPR020846">
    <property type="entry name" value="MFS_dom"/>
</dbReference>
<dbReference type="SUPFAM" id="SSF103473">
    <property type="entry name" value="MFS general substrate transporter"/>
    <property type="match status" value="1"/>
</dbReference>
<feature type="transmembrane region" description="Helical" evidence="6">
    <location>
        <begin position="581"/>
        <end position="598"/>
    </location>
</feature>
<keyword evidence="2 6" id="KW-0812">Transmembrane</keyword>
<dbReference type="GO" id="GO:0016020">
    <property type="term" value="C:membrane"/>
    <property type="evidence" value="ECO:0007669"/>
    <property type="project" value="UniProtKB-SubCell"/>
</dbReference>
<feature type="transmembrane region" description="Helical" evidence="6">
    <location>
        <begin position="610"/>
        <end position="628"/>
    </location>
</feature>
<proteinExistence type="predicted"/>
<comment type="subcellular location">
    <subcellularLocation>
        <location evidence="1">Membrane</location>
        <topology evidence="1">Multi-pass membrane protein</topology>
    </subcellularLocation>
</comment>
<name>A0A9J6GS75_HAELO</name>
<feature type="transmembrane region" description="Helical" evidence="6">
    <location>
        <begin position="635"/>
        <end position="657"/>
    </location>
</feature>
<dbReference type="OrthoDB" id="8918784at2759"/>
<dbReference type="PROSITE" id="PS50850">
    <property type="entry name" value="MFS"/>
    <property type="match status" value="1"/>
</dbReference>
<dbReference type="Proteomes" id="UP000821853">
    <property type="component" value="Unassembled WGS sequence"/>
</dbReference>